<reference evidence="1 2" key="1">
    <citation type="submission" date="2016-05" db="EMBL/GenBank/DDBJ databases">
        <title>Non-Contiguous Finished Genome Sequence of Streptomyces parvulus 2297 Integrated Site-Specifically with Actinophage R4.</title>
        <authorList>
            <person name="Nishizawa T."/>
            <person name="Miura T."/>
            <person name="Harada C."/>
            <person name="Guo Y."/>
            <person name="Narisawa K."/>
            <person name="Ohta H."/>
            <person name="Takahashi H."/>
            <person name="Shirai M."/>
        </authorList>
    </citation>
    <scope>NUCLEOTIDE SEQUENCE [LARGE SCALE GENOMIC DNA]</scope>
    <source>
        <strain evidence="1 2">2297</strain>
        <plasmid evidence="2">pspa1</plasmid>
    </source>
</reference>
<organism evidence="1 2">
    <name type="scientific">Streptomyces parvulus</name>
    <dbReference type="NCBI Taxonomy" id="146923"/>
    <lineage>
        <taxon>Bacteria</taxon>
        <taxon>Bacillati</taxon>
        <taxon>Actinomycetota</taxon>
        <taxon>Actinomycetes</taxon>
        <taxon>Kitasatosporales</taxon>
        <taxon>Streptomycetaceae</taxon>
        <taxon>Streptomyces</taxon>
    </lineage>
</organism>
<dbReference type="AlphaFoldDB" id="A0A191VAR6"/>
<accession>A0A191VAR6</accession>
<dbReference type="EMBL" id="CP015867">
    <property type="protein sequence ID" value="ANJ12017.1"/>
    <property type="molecule type" value="Genomic_DNA"/>
</dbReference>
<dbReference type="RefSeq" id="WP_064732346.1">
    <property type="nucleotide sequence ID" value="NZ_BMRX01000033.1"/>
</dbReference>
<sequence>MNGKTEEETTAARLRAALVGAWRLASYEAVAVDDGEVVHPFGERPLGLLVYTPDGYMSAQITAPDRPRFDGSRLEAGRPDELAGAARQYLAYAGPFHVRDDRTVVHQVALSLFPNWTGHAQLRVARMAGETLELALTEPARIWGRTRTGVLTWHRAQANPSSPADDDAPRDPPM</sequence>
<proteinExistence type="predicted"/>
<geneLocation type="plasmid" evidence="2">
    <name>pspa1</name>
</geneLocation>
<dbReference type="Proteomes" id="UP000078468">
    <property type="component" value="Plasmid pspa1"/>
</dbReference>
<dbReference type="GeneID" id="91309838"/>
<name>A0A191VAR6_9ACTN</name>
<gene>
    <name evidence="1" type="ORF">Spa2297_33550</name>
</gene>
<dbReference type="KEGG" id="spav:Spa2297_33550"/>
<keyword evidence="1" id="KW-0614">Plasmid</keyword>
<dbReference type="Pfam" id="PF13924">
    <property type="entry name" value="Lipocalin_5"/>
    <property type="match status" value="1"/>
</dbReference>
<dbReference type="InterPro" id="IPR024311">
    <property type="entry name" value="Lipocalin-like"/>
</dbReference>
<evidence type="ECO:0000313" key="2">
    <source>
        <dbReference type="Proteomes" id="UP000078468"/>
    </source>
</evidence>
<evidence type="ECO:0000313" key="1">
    <source>
        <dbReference type="EMBL" id="ANJ12017.1"/>
    </source>
</evidence>
<protein>
    <submittedName>
        <fullName evidence="1">Uncharacterized protein</fullName>
    </submittedName>
</protein>